<dbReference type="EMBL" id="JAUUIA010000867">
    <property type="protein sequence ID" value="MDP0971526.1"/>
    <property type="molecule type" value="Genomic_DNA"/>
</dbReference>
<feature type="non-terminal residue" evidence="1">
    <location>
        <position position="1"/>
    </location>
</feature>
<accession>A0AAW8ARW8</accession>
<comment type="caution">
    <text evidence="1">The sequence shown here is derived from an EMBL/GenBank/DDBJ whole genome shotgun (WGS) entry which is preliminary data.</text>
</comment>
<dbReference type="Proteomes" id="UP001244490">
    <property type="component" value="Unassembled WGS sequence"/>
</dbReference>
<evidence type="ECO:0000313" key="2">
    <source>
        <dbReference type="Proteomes" id="UP001244490"/>
    </source>
</evidence>
<organism evidence="1 2">
    <name type="scientific">Klebsiella pneumoniae</name>
    <dbReference type="NCBI Taxonomy" id="573"/>
    <lineage>
        <taxon>Bacteria</taxon>
        <taxon>Pseudomonadati</taxon>
        <taxon>Pseudomonadota</taxon>
        <taxon>Gammaproteobacteria</taxon>
        <taxon>Enterobacterales</taxon>
        <taxon>Enterobacteriaceae</taxon>
        <taxon>Klebsiella/Raoultella group</taxon>
        <taxon>Klebsiella</taxon>
        <taxon>Klebsiella pneumoniae complex</taxon>
    </lineage>
</organism>
<gene>
    <name evidence="1" type="ORF">Q6294_31780</name>
</gene>
<reference evidence="1" key="1">
    <citation type="submission" date="2023-07" db="EMBL/GenBank/DDBJ databases">
        <authorList>
            <person name="Peng Z."/>
        </authorList>
    </citation>
    <scope>NUCLEOTIDE SEQUENCE</scope>
    <source>
        <strain evidence="1">KP219</strain>
    </source>
</reference>
<feature type="non-terminal residue" evidence="1">
    <location>
        <position position="85"/>
    </location>
</feature>
<name>A0AAW8ARW8_KLEPN</name>
<evidence type="ECO:0000313" key="1">
    <source>
        <dbReference type="EMBL" id="MDP0971526.1"/>
    </source>
</evidence>
<protein>
    <recommendedName>
        <fullName evidence="3">Collagen-like protein</fullName>
    </recommendedName>
</protein>
<dbReference type="AlphaFoldDB" id="A0AAW8ARW8"/>
<proteinExistence type="predicted"/>
<sequence>QDGNNGHDGIAGKDGTGIKTTTITYAGSTSGTTAPTSGWVTTVPTVAAGSYLWTKTVWAYTDNTSETGYSVAKMGNTGATGPQGP</sequence>
<dbReference type="RefSeq" id="WP_305202589.1">
    <property type="nucleotide sequence ID" value="NZ_JAUUIA010000867.1"/>
</dbReference>
<evidence type="ECO:0008006" key="3">
    <source>
        <dbReference type="Google" id="ProtNLM"/>
    </source>
</evidence>